<dbReference type="PROSITE" id="PS51898">
    <property type="entry name" value="TYR_RECOMBINASE"/>
    <property type="match status" value="1"/>
</dbReference>
<reference evidence="6 7" key="1">
    <citation type="submission" date="2015-03" db="EMBL/GenBank/DDBJ databases">
        <title>Genome sequencing of Methylobacterium variabile DSM 16961.</title>
        <authorList>
            <person name="Chaudhry V."/>
            <person name="Patil P.B."/>
        </authorList>
    </citation>
    <scope>NUCLEOTIDE SEQUENCE [LARGE SCALE GENOMIC DNA]</scope>
    <source>
        <strain evidence="6 7">DSM 16961</strain>
    </source>
</reference>
<dbReference type="PANTHER" id="PTHR30629">
    <property type="entry name" value="PROPHAGE INTEGRASE"/>
    <property type="match status" value="1"/>
</dbReference>
<keyword evidence="7" id="KW-1185">Reference proteome</keyword>
<dbReference type="EMBL" id="LABY01000173">
    <property type="protein sequence ID" value="KMO32513.1"/>
    <property type="molecule type" value="Genomic_DNA"/>
</dbReference>
<dbReference type="GO" id="GO:0015074">
    <property type="term" value="P:DNA integration"/>
    <property type="evidence" value="ECO:0007669"/>
    <property type="project" value="UniProtKB-KW"/>
</dbReference>
<dbReference type="AlphaFoldDB" id="A0A0J6SGS0"/>
<dbReference type="Gene3D" id="1.10.150.130">
    <property type="match status" value="1"/>
</dbReference>
<dbReference type="Pfam" id="PF00589">
    <property type="entry name" value="Phage_integrase"/>
    <property type="match status" value="1"/>
</dbReference>
<comment type="caution">
    <text evidence="6">The sequence shown here is derived from an EMBL/GenBank/DDBJ whole genome shotgun (WGS) entry which is preliminary data.</text>
</comment>
<sequence length="353" mass="39367">MTKVRVPGVKIYVSKGITYAYDRASGVRLTPPHVIGTPEWWRALEEIRAKAKPEVKEKPGTWGSLVVSYRASPRFLSDLAPRTRADYQKVLDYLGPLHDVALARWSRGFVAALRDRAQKERGRRFANYVLSVVSVVFAHGMERELADANPVRDVKKLRRPKGQPRANRPWAKEEWDAVVAAASPELRAAIMLGGVLGYRQGEALSVKRDTWNRTAGTLSRVSAKSGKPVKVQAPEAVAEALAALSEHRATTLLVNSRGQPWKEDGFRGSFFRLIRQLEADGKIADGLTFHGLRHTAATQMRQLGFDTRTIADMLGQETEGMAAHYSREADLEPKLRGVVVKLDQENRKRTKAV</sequence>
<evidence type="ECO:0000313" key="6">
    <source>
        <dbReference type="EMBL" id="KMO32513.1"/>
    </source>
</evidence>
<proteinExistence type="inferred from homology"/>
<dbReference type="SUPFAM" id="SSF56349">
    <property type="entry name" value="DNA breaking-rejoining enzymes"/>
    <property type="match status" value="1"/>
</dbReference>
<protein>
    <recommendedName>
        <fullName evidence="5">Tyr recombinase domain-containing protein</fullName>
    </recommendedName>
</protein>
<dbReference type="GO" id="GO:0003677">
    <property type="term" value="F:DNA binding"/>
    <property type="evidence" value="ECO:0007669"/>
    <property type="project" value="UniProtKB-KW"/>
</dbReference>
<keyword evidence="2" id="KW-0229">DNA integration</keyword>
<evidence type="ECO:0000256" key="1">
    <source>
        <dbReference type="ARBA" id="ARBA00008857"/>
    </source>
</evidence>
<dbReference type="PATRIC" id="fig|298794.3.peg.2218"/>
<evidence type="ECO:0000313" key="7">
    <source>
        <dbReference type="Proteomes" id="UP000035955"/>
    </source>
</evidence>
<dbReference type="PANTHER" id="PTHR30629:SF2">
    <property type="entry name" value="PROPHAGE INTEGRASE INTS-RELATED"/>
    <property type="match status" value="1"/>
</dbReference>
<evidence type="ECO:0000256" key="3">
    <source>
        <dbReference type="ARBA" id="ARBA00023125"/>
    </source>
</evidence>
<dbReference type="Gene3D" id="1.10.443.10">
    <property type="entry name" value="Intergrase catalytic core"/>
    <property type="match status" value="1"/>
</dbReference>
<feature type="domain" description="Tyr recombinase" evidence="5">
    <location>
        <begin position="165"/>
        <end position="340"/>
    </location>
</feature>
<evidence type="ECO:0000256" key="4">
    <source>
        <dbReference type="ARBA" id="ARBA00023172"/>
    </source>
</evidence>
<evidence type="ECO:0000256" key="2">
    <source>
        <dbReference type="ARBA" id="ARBA00022908"/>
    </source>
</evidence>
<dbReference type="GO" id="GO:0006310">
    <property type="term" value="P:DNA recombination"/>
    <property type="evidence" value="ECO:0007669"/>
    <property type="project" value="UniProtKB-KW"/>
</dbReference>
<dbReference type="RefSeq" id="WP_048446645.1">
    <property type="nucleotide sequence ID" value="NZ_LABY01000173.1"/>
</dbReference>
<name>A0A0J6SGS0_9HYPH</name>
<dbReference type="InterPro" id="IPR050808">
    <property type="entry name" value="Phage_Integrase"/>
</dbReference>
<comment type="similarity">
    <text evidence="1">Belongs to the 'phage' integrase family.</text>
</comment>
<dbReference type="InterPro" id="IPR011010">
    <property type="entry name" value="DNA_brk_join_enz"/>
</dbReference>
<keyword evidence="4" id="KW-0233">DNA recombination</keyword>
<evidence type="ECO:0000259" key="5">
    <source>
        <dbReference type="PROSITE" id="PS51898"/>
    </source>
</evidence>
<accession>A0A0J6SGS0</accession>
<dbReference type="InterPro" id="IPR010998">
    <property type="entry name" value="Integrase_recombinase_N"/>
</dbReference>
<organism evidence="6 7">
    <name type="scientific">Methylobacterium variabile</name>
    <dbReference type="NCBI Taxonomy" id="298794"/>
    <lineage>
        <taxon>Bacteria</taxon>
        <taxon>Pseudomonadati</taxon>
        <taxon>Pseudomonadota</taxon>
        <taxon>Alphaproteobacteria</taxon>
        <taxon>Hyphomicrobiales</taxon>
        <taxon>Methylobacteriaceae</taxon>
        <taxon>Methylobacterium</taxon>
    </lineage>
</organism>
<dbReference type="OrthoDB" id="8201432at2"/>
<dbReference type="InterPro" id="IPR002104">
    <property type="entry name" value="Integrase_catalytic"/>
</dbReference>
<dbReference type="Proteomes" id="UP000035955">
    <property type="component" value="Unassembled WGS sequence"/>
</dbReference>
<gene>
    <name evidence="6" type="ORF">VQ02_23500</name>
</gene>
<keyword evidence="3" id="KW-0238">DNA-binding</keyword>
<dbReference type="InterPro" id="IPR013762">
    <property type="entry name" value="Integrase-like_cat_sf"/>
</dbReference>